<dbReference type="SUPFAM" id="SSF48403">
    <property type="entry name" value="Ankyrin repeat"/>
    <property type="match status" value="1"/>
</dbReference>
<sequence>MSLAVDVKDLFHCCKTGKSETVKRLIERGVSVNIRDRWDSTPLYYACLCGHFNVVELLLQSGASCNADTFDGERCLHGALTLDIRNLLKEFQVCSKNVLGRTPFHLFMTKLRKDLIYVDAFVTTSDGDKIPYHSCIASLSLKNLKIFEQISGREDFTAEHVSCILDFIYTAVVDIQPISNDLSSLETMSYALGVDELQTLVTYECNRRERKQGRFVKAAATLEGDFDNCIQRMTTLFATVTSGFLESPREAFHDIEITVGDQYPFYCHKCVLCIRSPYFQSFIEFAQNLNENSVQRIEIQGTKVASFYEVLHYIYTDSIYINDQTDAFDMLEAADMFLVPGMKHKVGRLLCNEFTVNNVVGLIRMSRHFGVEVIENQAVEFISNHLHEVLFTKEFKELVRDDASAIVDRQEVDSIDVVDAIRFHLYAKEDLDLVDSLLAELNLDA</sequence>
<dbReference type="Pfam" id="PF00651">
    <property type="entry name" value="BTB"/>
    <property type="match status" value="1"/>
</dbReference>
<keyword evidence="1" id="KW-0677">Repeat</keyword>
<reference evidence="5 6" key="1">
    <citation type="journal article" date="2015" name="Genome Biol.">
        <title>Comparative genomics of Steinernema reveals deeply conserved gene regulatory networks.</title>
        <authorList>
            <person name="Dillman A.R."/>
            <person name="Macchietto M."/>
            <person name="Porter C.F."/>
            <person name="Rogers A."/>
            <person name="Williams B."/>
            <person name="Antoshechkin I."/>
            <person name="Lee M.M."/>
            <person name="Goodwin Z."/>
            <person name="Lu X."/>
            <person name="Lewis E.E."/>
            <person name="Goodrich-Blair H."/>
            <person name="Stock S.P."/>
            <person name="Adams B.J."/>
            <person name="Sternberg P.W."/>
            <person name="Mortazavi A."/>
        </authorList>
    </citation>
    <scope>NUCLEOTIDE SEQUENCE [LARGE SCALE GENOMIC DNA]</scope>
    <source>
        <strain evidence="5 6">ALL</strain>
    </source>
</reference>
<keyword evidence="2 3" id="KW-0040">ANK repeat</keyword>
<dbReference type="InterPro" id="IPR002110">
    <property type="entry name" value="Ankyrin_rpt"/>
</dbReference>
<organism evidence="5 6">
    <name type="scientific">Steinernema carpocapsae</name>
    <name type="common">Entomopathogenic nematode</name>
    <dbReference type="NCBI Taxonomy" id="34508"/>
    <lineage>
        <taxon>Eukaryota</taxon>
        <taxon>Metazoa</taxon>
        <taxon>Ecdysozoa</taxon>
        <taxon>Nematoda</taxon>
        <taxon>Chromadorea</taxon>
        <taxon>Rhabditida</taxon>
        <taxon>Tylenchina</taxon>
        <taxon>Panagrolaimomorpha</taxon>
        <taxon>Strongyloidoidea</taxon>
        <taxon>Steinernematidae</taxon>
        <taxon>Steinernema</taxon>
    </lineage>
</organism>
<evidence type="ECO:0000313" key="5">
    <source>
        <dbReference type="EMBL" id="TMS37758.1"/>
    </source>
</evidence>
<dbReference type="Gene3D" id="1.25.40.20">
    <property type="entry name" value="Ankyrin repeat-containing domain"/>
    <property type="match status" value="1"/>
</dbReference>
<feature type="repeat" description="ANK" evidence="3">
    <location>
        <begin position="38"/>
        <end position="70"/>
    </location>
</feature>
<evidence type="ECO:0000313" key="6">
    <source>
        <dbReference type="Proteomes" id="UP000298663"/>
    </source>
</evidence>
<dbReference type="SMART" id="SM00248">
    <property type="entry name" value="ANK"/>
    <property type="match status" value="2"/>
</dbReference>
<dbReference type="Gene3D" id="3.30.710.10">
    <property type="entry name" value="Potassium Channel Kv1.1, Chain A"/>
    <property type="match status" value="1"/>
</dbReference>
<name>A0A4U8V0I5_STECR</name>
<dbReference type="PANTHER" id="PTHR46231:SF1">
    <property type="entry name" value="ANKYRIN REPEAT AND BTB_POZ DOMAIN-CONTAINING PROTEIN 1"/>
    <property type="match status" value="1"/>
</dbReference>
<proteinExistence type="predicted"/>
<reference evidence="5 6" key="2">
    <citation type="journal article" date="2019" name="G3 (Bethesda)">
        <title>Hybrid Assembly of the Genome of the Entomopathogenic Nematode Steinernema carpocapsae Identifies the X-Chromosome.</title>
        <authorList>
            <person name="Serra L."/>
            <person name="Macchietto M."/>
            <person name="Macias-Munoz A."/>
            <person name="McGill C.J."/>
            <person name="Rodriguez I.M."/>
            <person name="Rodriguez B."/>
            <person name="Murad R."/>
            <person name="Mortazavi A."/>
        </authorList>
    </citation>
    <scope>NUCLEOTIDE SEQUENCE [LARGE SCALE GENOMIC DNA]</scope>
    <source>
        <strain evidence="5 6">ALL</strain>
    </source>
</reference>
<dbReference type="OrthoDB" id="684045at2759"/>
<dbReference type="GO" id="GO:0005737">
    <property type="term" value="C:cytoplasm"/>
    <property type="evidence" value="ECO:0007669"/>
    <property type="project" value="TreeGrafter"/>
</dbReference>
<dbReference type="InterPro" id="IPR000210">
    <property type="entry name" value="BTB/POZ_dom"/>
</dbReference>
<evidence type="ECO:0000259" key="4">
    <source>
        <dbReference type="PROSITE" id="PS50097"/>
    </source>
</evidence>
<comment type="caution">
    <text evidence="5">The sequence shown here is derived from an EMBL/GenBank/DDBJ whole genome shotgun (WGS) entry which is preliminary data.</text>
</comment>
<dbReference type="InterPro" id="IPR011333">
    <property type="entry name" value="SKP1/BTB/POZ_sf"/>
</dbReference>
<evidence type="ECO:0000256" key="2">
    <source>
        <dbReference type="ARBA" id="ARBA00023043"/>
    </source>
</evidence>
<dbReference type="PROSITE" id="PS50097">
    <property type="entry name" value="BTB"/>
    <property type="match status" value="1"/>
</dbReference>
<dbReference type="PANTHER" id="PTHR46231">
    <property type="entry name" value="ANKYRIN REPEAT AND BTB/POZ DOMAIN-CONTAINING PROTEIN 1"/>
    <property type="match status" value="1"/>
</dbReference>
<dbReference type="Pfam" id="PF12796">
    <property type="entry name" value="Ank_2"/>
    <property type="match status" value="1"/>
</dbReference>
<dbReference type="EMBL" id="AZBU02000001">
    <property type="protein sequence ID" value="TMS37758.1"/>
    <property type="molecule type" value="Genomic_DNA"/>
</dbReference>
<keyword evidence="6" id="KW-1185">Reference proteome</keyword>
<dbReference type="Gene3D" id="1.25.40.420">
    <property type="match status" value="1"/>
</dbReference>
<feature type="domain" description="BTB" evidence="4">
    <location>
        <begin position="253"/>
        <end position="323"/>
    </location>
</feature>
<dbReference type="CDD" id="cd18186">
    <property type="entry name" value="BTB_POZ_ZBTB_KLHL-like"/>
    <property type="match status" value="1"/>
</dbReference>
<dbReference type="InterPro" id="IPR036770">
    <property type="entry name" value="Ankyrin_rpt-contain_sf"/>
</dbReference>
<protein>
    <recommendedName>
        <fullName evidence="4">BTB domain-containing protein</fullName>
    </recommendedName>
</protein>
<dbReference type="SMART" id="SM00225">
    <property type="entry name" value="BTB"/>
    <property type="match status" value="1"/>
</dbReference>
<dbReference type="Proteomes" id="UP000298663">
    <property type="component" value="Unassembled WGS sequence"/>
</dbReference>
<evidence type="ECO:0000256" key="3">
    <source>
        <dbReference type="PROSITE-ProRule" id="PRU00023"/>
    </source>
</evidence>
<dbReference type="AlphaFoldDB" id="A0A4U8V0I5"/>
<gene>
    <name evidence="5" type="ORF">L596_004625</name>
</gene>
<dbReference type="SUPFAM" id="SSF54695">
    <property type="entry name" value="POZ domain"/>
    <property type="match status" value="1"/>
</dbReference>
<dbReference type="PROSITE" id="PS50297">
    <property type="entry name" value="ANK_REP_REGION"/>
    <property type="match status" value="1"/>
</dbReference>
<accession>A0A4U8V0I5</accession>
<dbReference type="GO" id="GO:0000151">
    <property type="term" value="C:ubiquitin ligase complex"/>
    <property type="evidence" value="ECO:0007669"/>
    <property type="project" value="TreeGrafter"/>
</dbReference>
<evidence type="ECO:0000256" key="1">
    <source>
        <dbReference type="ARBA" id="ARBA00022737"/>
    </source>
</evidence>
<dbReference type="PROSITE" id="PS50088">
    <property type="entry name" value="ANK_REPEAT"/>
    <property type="match status" value="1"/>
</dbReference>
<dbReference type="InterPro" id="IPR044515">
    <property type="entry name" value="ABTB1"/>
</dbReference>